<dbReference type="Proteomes" id="UP000051681">
    <property type="component" value="Unassembled WGS sequence"/>
</dbReference>
<proteinExistence type="predicted"/>
<dbReference type="RefSeq" id="WP_143570206.1">
    <property type="nucleotide sequence ID" value="NZ_FTNX01000001.1"/>
</dbReference>
<evidence type="ECO:0000313" key="3">
    <source>
        <dbReference type="Proteomes" id="UP000051681"/>
    </source>
</evidence>
<dbReference type="AlphaFoldDB" id="A0A0P1H9S6"/>
<evidence type="ECO:0000256" key="1">
    <source>
        <dbReference type="SAM" id="SignalP"/>
    </source>
</evidence>
<dbReference type="EMBL" id="CYSF01000006">
    <property type="protein sequence ID" value="CUH83672.1"/>
    <property type="molecule type" value="Genomic_DNA"/>
</dbReference>
<accession>A0A0P1H9S6</accession>
<feature type="signal peptide" evidence="1">
    <location>
        <begin position="1"/>
        <end position="26"/>
    </location>
</feature>
<feature type="chain" id="PRO_5006064208" evidence="1">
    <location>
        <begin position="27"/>
        <end position="136"/>
    </location>
</feature>
<evidence type="ECO:0000313" key="2">
    <source>
        <dbReference type="EMBL" id="CUH83672.1"/>
    </source>
</evidence>
<organism evidence="2 3">
    <name type="scientific">Thalassovita mediterranea</name>
    <dbReference type="NCBI Taxonomy" id="340021"/>
    <lineage>
        <taxon>Bacteria</taxon>
        <taxon>Pseudomonadati</taxon>
        <taxon>Pseudomonadota</taxon>
        <taxon>Alphaproteobacteria</taxon>
        <taxon>Rhodobacterales</taxon>
        <taxon>Roseobacteraceae</taxon>
        <taxon>Thalassovita</taxon>
    </lineage>
</organism>
<name>A0A0P1H9S6_9RHOB</name>
<keyword evidence="3" id="KW-1185">Reference proteome</keyword>
<keyword evidence="1" id="KW-0732">Signal</keyword>
<gene>
    <name evidence="2" type="ORF">TM5383_00870</name>
</gene>
<reference evidence="2 3" key="1">
    <citation type="submission" date="2015-09" db="EMBL/GenBank/DDBJ databases">
        <authorList>
            <consortium name="Swine Surveillance"/>
        </authorList>
    </citation>
    <scope>NUCLEOTIDE SEQUENCE [LARGE SCALE GENOMIC DNA]</scope>
    <source>
        <strain evidence="2 3">CECT 8383</strain>
    </source>
</reference>
<protein>
    <submittedName>
        <fullName evidence="2">Uncharacterized protein</fullName>
    </submittedName>
</protein>
<sequence length="136" mass="14547">MMMKDTMRILFAALAAFATVAHPVQADTSAAAVPSGDALVELVLGKHVRPENGSKGQVASFYEGGVFKQRTPGGDVRELSWRVEGSQICLANGDQGECFQVISTGDDHITLKALAGKRKENTQKMLFVNEQGIPQG</sequence>